<dbReference type="InterPro" id="IPR021557">
    <property type="entry name" value="DUF3016"/>
</dbReference>
<dbReference type="RefSeq" id="WP_261271795.1">
    <property type="nucleotide sequence ID" value="NZ_JAMTCC010000004.1"/>
</dbReference>
<keyword evidence="3" id="KW-1185">Reference proteome</keyword>
<dbReference type="AlphaFoldDB" id="A0A9X2WRU6"/>
<dbReference type="EMBL" id="JAMTCC010000004">
    <property type="protein sequence ID" value="MCT7944398.1"/>
    <property type="molecule type" value="Genomic_DNA"/>
</dbReference>
<gene>
    <name evidence="2" type="ORF">NE536_03335</name>
</gene>
<comment type="caution">
    <text evidence="2">The sequence shown here is derived from an EMBL/GenBank/DDBJ whole genome shotgun (WGS) entry which is preliminary data.</text>
</comment>
<feature type="signal peptide" evidence="1">
    <location>
        <begin position="1"/>
        <end position="19"/>
    </location>
</feature>
<organism evidence="2 3">
    <name type="scientific">Shewanella septentrionalis</name>
    <dbReference type="NCBI Taxonomy" id="2952223"/>
    <lineage>
        <taxon>Bacteria</taxon>
        <taxon>Pseudomonadati</taxon>
        <taxon>Pseudomonadota</taxon>
        <taxon>Gammaproteobacteria</taxon>
        <taxon>Alteromonadales</taxon>
        <taxon>Shewanellaceae</taxon>
        <taxon>Shewanella</taxon>
    </lineage>
</organism>
<accession>A0A9X2WRU6</accession>
<proteinExistence type="predicted"/>
<evidence type="ECO:0000256" key="1">
    <source>
        <dbReference type="SAM" id="SignalP"/>
    </source>
</evidence>
<feature type="chain" id="PRO_5040893004" evidence="1">
    <location>
        <begin position="20"/>
        <end position="174"/>
    </location>
</feature>
<reference evidence="2" key="1">
    <citation type="journal article" date="2023" name="Int. J. Syst. Evol. Microbiol.">
        <title>&lt;i&gt;Shewanella septentrionalis&lt;/i&gt; sp. nov. and &lt;i&gt;Shewanella holmiensis&lt;/i&gt; sp. nov., isolated from Baltic Sea water and sediments.</title>
        <authorList>
            <person name="Martin-Rodriguez A.J."/>
            <person name="Thorell K."/>
            <person name="Joffre E."/>
            <person name="Jensie-Markopoulos S."/>
            <person name="Moore E.R.B."/>
            <person name="Sjoling A."/>
        </authorList>
    </citation>
    <scope>NUCLEOTIDE SEQUENCE</scope>
    <source>
        <strain evidence="2">SP1W3</strain>
    </source>
</reference>
<evidence type="ECO:0000313" key="2">
    <source>
        <dbReference type="EMBL" id="MCT7944398.1"/>
    </source>
</evidence>
<name>A0A9X2WRU6_9GAMM</name>
<evidence type="ECO:0000313" key="3">
    <source>
        <dbReference type="Proteomes" id="UP001155604"/>
    </source>
</evidence>
<dbReference type="Pfam" id="PF11454">
    <property type="entry name" value="DUF3016"/>
    <property type="match status" value="1"/>
</dbReference>
<protein>
    <submittedName>
        <fullName evidence="2">DUF3016 domain-containing protein</fullName>
    </submittedName>
</protein>
<sequence length="174" mass="19603">MKIQSLLLAGVLSCSAAWAADEAPVNPVTEDGVVKIVWQSPKDFRDIKSSGEIQSRYEKRLFETLTENINKEAAKILKPNQKLEMTITDVDLAGDMRPTFGATANDLRIIKDIYPPRITFSYQVLENDKVIIAGDEKLTDMGFMDGIKSLTDKPFMYETKMLTDWLKKTIAPQL</sequence>
<dbReference type="Proteomes" id="UP001155604">
    <property type="component" value="Unassembled WGS sequence"/>
</dbReference>
<keyword evidence="1" id="KW-0732">Signal</keyword>